<dbReference type="AlphaFoldDB" id="A5KIM9"/>
<evidence type="ECO:0000313" key="1">
    <source>
        <dbReference type="EMBL" id="EDK25182.1"/>
    </source>
</evidence>
<protein>
    <submittedName>
        <fullName evidence="1">Uncharacterized protein</fullName>
    </submittedName>
</protein>
<accession>A5KIM9</accession>
<evidence type="ECO:0000313" key="2">
    <source>
        <dbReference type="Proteomes" id="UP000003577"/>
    </source>
</evidence>
<reference evidence="1 2" key="1">
    <citation type="submission" date="2007-03" db="EMBL/GenBank/DDBJ databases">
        <authorList>
            <person name="Fulton L."/>
            <person name="Clifton S."/>
            <person name="Fulton B."/>
            <person name="Xu J."/>
            <person name="Minx P."/>
            <person name="Pepin K.H."/>
            <person name="Johnson M."/>
            <person name="Thiruvilangam P."/>
            <person name="Bhonagiri V."/>
            <person name="Nash W.E."/>
            <person name="Mardis E.R."/>
            <person name="Wilson R.K."/>
        </authorList>
    </citation>
    <scope>NUCLEOTIDE SEQUENCE [LARGE SCALE GENOMIC DNA]</scope>
    <source>
        <strain evidence="1 2">ATCC 27756</strain>
    </source>
</reference>
<name>A5KIM9_9FIRM</name>
<organism evidence="1 2">
    <name type="scientific">[Ruminococcus] torques ATCC 27756</name>
    <dbReference type="NCBI Taxonomy" id="411460"/>
    <lineage>
        <taxon>Bacteria</taxon>
        <taxon>Bacillati</taxon>
        <taxon>Bacillota</taxon>
        <taxon>Clostridia</taxon>
        <taxon>Lachnospirales</taxon>
        <taxon>Lachnospiraceae</taxon>
        <taxon>Mediterraneibacter</taxon>
    </lineage>
</organism>
<dbReference type="HOGENOM" id="CLU_3358267_0_0_9"/>
<dbReference type="PaxDb" id="411460-RUMTOR_00074"/>
<dbReference type="EMBL" id="AAVP02000001">
    <property type="protein sequence ID" value="EDK25182.1"/>
    <property type="molecule type" value="Genomic_DNA"/>
</dbReference>
<proteinExistence type="predicted"/>
<reference evidence="1 2" key="2">
    <citation type="submission" date="2007-04" db="EMBL/GenBank/DDBJ databases">
        <title>Draft genome sequence of Ruminococcus torques (ATCC 27756).</title>
        <authorList>
            <person name="Sudarsanam P."/>
            <person name="Ley R."/>
            <person name="Guruge J."/>
            <person name="Turnbaugh P.J."/>
            <person name="Mahowald M."/>
            <person name="Liep D."/>
            <person name="Gordon J."/>
        </authorList>
    </citation>
    <scope>NUCLEOTIDE SEQUENCE [LARGE SCALE GENOMIC DNA]</scope>
    <source>
        <strain evidence="1 2">ATCC 27756</strain>
    </source>
</reference>
<gene>
    <name evidence="1" type="ORF">RUMTOR_00074</name>
</gene>
<comment type="caution">
    <text evidence="1">The sequence shown here is derived from an EMBL/GenBank/DDBJ whole genome shotgun (WGS) entry which is preliminary data.</text>
</comment>
<dbReference type="Proteomes" id="UP000003577">
    <property type="component" value="Unassembled WGS sequence"/>
</dbReference>
<sequence length="36" mass="4107">MLYNKNSSLAGSDIDTDPARLLKKKNFFADRIARHV</sequence>